<dbReference type="SUPFAM" id="SSF55874">
    <property type="entry name" value="ATPase domain of HSP90 chaperone/DNA topoisomerase II/histidine kinase"/>
    <property type="match status" value="1"/>
</dbReference>
<dbReference type="InterPro" id="IPR005467">
    <property type="entry name" value="His_kinase_dom"/>
</dbReference>
<keyword evidence="3" id="KW-0597">Phosphoprotein</keyword>
<dbReference type="SMART" id="SM00388">
    <property type="entry name" value="HisKA"/>
    <property type="match status" value="1"/>
</dbReference>
<feature type="domain" description="Histidine kinase" evidence="7">
    <location>
        <begin position="355"/>
        <end position="570"/>
    </location>
</feature>
<dbReference type="CDD" id="cd00075">
    <property type="entry name" value="HATPase"/>
    <property type="match status" value="1"/>
</dbReference>
<dbReference type="PRINTS" id="PR00344">
    <property type="entry name" value="BCTRLSENSOR"/>
</dbReference>
<evidence type="ECO:0000313" key="9">
    <source>
        <dbReference type="EMBL" id="KAA3439771.1"/>
    </source>
</evidence>
<dbReference type="Pfam" id="PF08448">
    <property type="entry name" value="PAS_4"/>
    <property type="match status" value="2"/>
</dbReference>
<dbReference type="Proteomes" id="UP000324133">
    <property type="component" value="Unassembled WGS sequence"/>
</dbReference>
<dbReference type="RefSeq" id="WP_149089411.1">
    <property type="nucleotide sequence ID" value="NZ_VKKY01000001.1"/>
</dbReference>
<evidence type="ECO:0000256" key="1">
    <source>
        <dbReference type="ARBA" id="ARBA00000085"/>
    </source>
</evidence>
<evidence type="ECO:0000256" key="4">
    <source>
        <dbReference type="ARBA" id="ARBA00022679"/>
    </source>
</evidence>
<reference evidence="9 10" key="1">
    <citation type="submission" date="2019-07" db="EMBL/GenBank/DDBJ databases">
        <title>Rufibacter sp. nov., isolated from lake sediment.</title>
        <authorList>
            <person name="Qu J.-H."/>
        </authorList>
    </citation>
    <scope>NUCLEOTIDE SEQUENCE [LARGE SCALE GENOMIC DNA]</scope>
    <source>
        <strain evidence="9 10">NBS58-1</strain>
    </source>
</reference>
<proteinExistence type="predicted"/>
<dbReference type="OrthoDB" id="9766459at2"/>
<dbReference type="EC" id="2.7.13.3" evidence="2"/>
<comment type="caution">
    <text evidence="9">The sequence shown here is derived from an EMBL/GenBank/DDBJ whole genome shotgun (WGS) entry which is preliminary data.</text>
</comment>
<dbReference type="Gene3D" id="3.30.565.10">
    <property type="entry name" value="Histidine kinase-like ATPase, C-terminal domain"/>
    <property type="match status" value="1"/>
</dbReference>
<dbReference type="Gene3D" id="3.30.450.20">
    <property type="entry name" value="PAS domain"/>
    <property type="match status" value="2"/>
</dbReference>
<feature type="domain" description="PAC" evidence="8">
    <location>
        <begin position="283"/>
        <end position="337"/>
    </location>
</feature>
<dbReference type="CDD" id="cd00082">
    <property type="entry name" value="HisKA"/>
    <property type="match status" value="1"/>
</dbReference>
<dbReference type="InterPro" id="IPR004358">
    <property type="entry name" value="Sig_transdc_His_kin-like_C"/>
</dbReference>
<dbReference type="EMBL" id="VKKY01000001">
    <property type="protein sequence ID" value="KAA3439771.1"/>
    <property type="molecule type" value="Genomic_DNA"/>
</dbReference>
<dbReference type="AlphaFoldDB" id="A0A5B6TH97"/>
<evidence type="ECO:0000259" key="7">
    <source>
        <dbReference type="PROSITE" id="PS50109"/>
    </source>
</evidence>
<dbReference type="InterPro" id="IPR003661">
    <property type="entry name" value="HisK_dim/P_dom"/>
</dbReference>
<protein>
    <recommendedName>
        <fullName evidence="2">histidine kinase</fullName>
        <ecNumber evidence="2">2.7.13.3</ecNumber>
    </recommendedName>
</protein>
<dbReference type="SUPFAM" id="SSF47384">
    <property type="entry name" value="Homodimeric domain of signal transducing histidine kinase"/>
    <property type="match status" value="1"/>
</dbReference>
<dbReference type="InterPro" id="IPR013656">
    <property type="entry name" value="PAS_4"/>
</dbReference>
<gene>
    <name evidence="9" type="ORF">FOA19_03585</name>
</gene>
<keyword evidence="6" id="KW-0175">Coiled coil</keyword>
<dbReference type="InterPro" id="IPR036890">
    <property type="entry name" value="HATPase_C_sf"/>
</dbReference>
<dbReference type="Pfam" id="PF02518">
    <property type="entry name" value="HATPase_c"/>
    <property type="match status" value="1"/>
</dbReference>
<keyword evidence="10" id="KW-1185">Reference proteome</keyword>
<dbReference type="SMART" id="SM00387">
    <property type="entry name" value="HATPase_c"/>
    <property type="match status" value="1"/>
</dbReference>
<dbReference type="InterPro" id="IPR000700">
    <property type="entry name" value="PAS-assoc_C"/>
</dbReference>
<evidence type="ECO:0000313" key="10">
    <source>
        <dbReference type="Proteomes" id="UP000324133"/>
    </source>
</evidence>
<dbReference type="GO" id="GO:0000155">
    <property type="term" value="F:phosphorelay sensor kinase activity"/>
    <property type="evidence" value="ECO:0007669"/>
    <property type="project" value="InterPro"/>
</dbReference>
<accession>A0A5B6TH97</accession>
<dbReference type="InterPro" id="IPR052162">
    <property type="entry name" value="Sensor_kinase/Photoreceptor"/>
</dbReference>
<evidence type="ECO:0000256" key="3">
    <source>
        <dbReference type="ARBA" id="ARBA00022553"/>
    </source>
</evidence>
<dbReference type="Pfam" id="PF00512">
    <property type="entry name" value="HisKA"/>
    <property type="match status" value="1"/>
</dbReference>
<dbReference type="InterPro" id="IPR036097">
    <property type="entry name" value="HisK_dim/P_sf"/>
</dbReference>
<dbReference type="SUPFAM" id="SSF55785">
    <property type="entry name" value="PYP-like sensor domain (PAS domain)"/>
    <property type="match status" value="2"/>
</dbReference>
<evidence type="ECO:0000259" key="8">
    <source>
        <dbReference type="PROSITE" id="PS50113"/>
    </source>
</evidence>
<sequence>MQPDEVYSIFMQAPAMMCVFEGPDHVFKFVNPPYQALVGNRPLLGKPIAEAMPELKGQPIFDLLDKVYHTGEPFHAHEMQVRLFHDNSTDNLGQNYYNFIYQALRNPNGEITGILVFAYEVTAQVNAKSKVEELYEELAAANLSLRSTNAELASSYQLLLETNRELEEKQESLRSLNESLDARVKRRTRQLEEALQETQLKSQELEMQKGLLSEILGQVPAYIATLQGPDHRFTFFNDRYKTLTGNRARIGLRASEVLPEIAEQGFVKLLDGVYATGEPFVGQGMEVQLNNASGKPEQRFLDFVYQPLKNKQGKTEGILAFIVDVTEKFIAQTALEEANQQLSRTNVDLDNFVYSASHDLKNPILNIEGLVIILQENLSDAGELPHFTQQIFERIQDSISRFKKNISFMSDITKLKKAYSAAPSEINLASVVKDVKLDLALEVQECGAEVSIDRDSCATVRSPEKNLRSIVYNLISNAIKYRSPERSLKVIIRCQAEDGYHVLSVQDNGLGMDLNRDNKLFEMFTRLHDHVEGSGLGLYMVKRLIENEGGKVEVESEVGKGSTFRVYFPA</sequence>
<name>A0A5B6TH97_9BACT</name>
<comment type="catalytic activity">
    <reaction evidence="1">
        <text>ATP + protein L-histidine = ADP + protein N-phospho-L-histidine.</text>
        <dbReference type="EC" id="2.7.13.3"/>
    </reaction>
</comment>
<evidence type="ECO:0000256" key="6">
    <source>
        <dbReference type="SAM" id="Coils"/>
    </source>
</evidence>
<keyword evidence="5" id="KW-0418">Kinase</keyword>
<dbReference type="PROSITE" id="PS50109">
    <property type="entry name" value="HIS_KIN"/>
    <property type="match status" value="1"/>
</dbReference>
<evidence type="ECO:0000256" key="2">
    <source>
        <dbReference type="ARBA" id="ARBA00012438"/>
    </source>
</evidence>
<dbReference type="PANTHER" id="PTHR43304:SF1">
    <property type="entry name" value="PAC DOMAIN-CONTAINING PROTEIN"/>
    <property type="match status" value="1"/>
</dbReference>
<dbReference type="PROSITE" id="PS50113">
    <property type="entry name" value="PAC"/>
    <property type="match status" value="1"/>
</dbReference>
<dbReference type="InterPro" id="IPR003594">
    <property type="entry name" value="HATPase_dom"/>
</dbReference>
<organism evidence="9 10">
    <name type="scientific">Rufibacter hautae</name>
    <dbReference type="NCBI Taxonomy" id="2595005"/>
    <lineage>
        <taxon>Bacteria</taxon>
        <taxon>Pseudomonadati</taxon>
        <taxon>Bacteroidota</taxon>
        <taxon>Cytophagia</taxon>
        <taxon>Cytophagales</taxon>
        <taxon>Hymenobacteraceae</taxon>
        <taxon>Rufibacter</taxon>
    </lineage>
</organism>
<dbReference type="PANTHER" id="PTHR43304">
    <property type="entry name" value="PHYTOCHROME-LIKE PROTEIN CPH1"/>
    <property type="match status" value="1"/>
</dbReference>
<keyword evidence="4" id="KW-0808">Transferase</keyword>
<dbReference type="Gene3D" id="1.10.287.130">
    <property type="match status" value="1"/>
</dbReference>
<feature type="coiled-coil region" evidence="6">
    <location>
        <begin position="131"/>
        <end position="208"/>
    </location>
</feature>
<dbReference type="InterPro" id="IPR035965">
    <property type="entry name" value="PAS-like_dom_sf"/>
</dbReference>
<evidence type="ECO:0000256" key="5">
    <source>
        <dbReference type="ARBA" id="ARBA00022777"/>
    </source>
</evidence>